<dbReference type="SMART" id="SM00666">
    <property type="entry name" value="PB1"/>
    <property type="match status" value="1"/>
</dbReference>
<reference evidence="10" key="1">
    <citation type="submission" date="2021-03" db="EMBL/GenBank/DDBJ databases">
        <authorList>
            <person name="Tagirdzhanova G."/>
        </authorList>
    </citation>
    <scope>NUCLEOTIDE SEQUENCE</scope>
</reference>
<dbReference type="PROSITE" id="PS51745">
    <property type="entry name" value="PB1"/>
    <property type="match status" value="1"/>
</dbReference>
<accession>A0A8H3F7T1</accession>
<feature type="region of interest" description="Disordered" evidence="8">
    <location>
        <begin position="241"/>
        <end position="458"/>
    </location>
</feature>
<evidence type="ECO:0000259" key="9">
    <source>
        <dbReference type="PROSITE" id="PS51745"/>
    </source>
</evidence>
<feature type="repeat" description="TPR" evidence="7">
    <location>
        <begin position="36"/>
        <end position="69"/>
    </location>
</feature>
<gene>
    <name evidence="10" type="ORF">GOMPHAMPRED_002186</name>
</gene>
<evidence type="ECO:0000256" key="8">
    <source>
        <dbReference type="SAM" id="MobiDB-lite"/>
    </source>
</evidence>
<evidence type="ECO:0000256" key="2">
    <source>
        <dbReference type="ARBA" id="ARBA00008051"/>
    </source>
</evidence>
<dbReference type="GO" id="GO:0005737">
    <property type="term" value="C:cytoplasm"/>
    <property type="evidence" value="ECO:0007669"/>
    <property type="project" value="UniProtKB-SubCell"/>
</dbReference>
<dbReference type="InterPro" id="IPR011990">
    <property type="entry name" value="TPR-like_helical_dom_sf"/>
</dbReference>
<proteinExistence type="inferred from homology"/>
<dbReference type="InterPro" id="IPR051864">
    <property type="entry name" value="NCF2_NOXA1"/>
</dbReference>
<name>A0A8H3F7T1_9LECA</name>
<evidence type="ECO:0000256" key="7">
    <source>
        <dbReference type="PROSITE-ProRule" id="PRU00339"/>
    </source>
</evidence>
<organism evidence="10 11">
    <name type="scientific">Gomphillus americanus</name>
    <dbReference type="NCBI Taxonomy" id="1940652"/>
    <lineage>
        <taxon>Eukaryota</taxon>
        <taxon>Fungi</taxon>
        <taxon>Dikarya</taxon>
        <taxon>Ascomycota</taxon>
        <taxon>Pezizomycotina</taxon>
        <taxon>Lecanoromycetes</taxon>
        <taxon>OSLEUM clade</taxon>
        <taxon>Ostropomycetidae</taxon>
        <taxon>Ostropales</taxon>
        <taxon>Graphidaceae</taxon>
        <taxon>Gomphilloideae</taxon>
        <taxon>Gomphillus</taxon>
    </lineage>
</organism>
<evidence type="ECO:0000313" key="10">
    <source>
        <dbReference type="EMBL" id="CAF9920951.1"/>
    </source>
</evidence>
<dbReference type="Gene3D" id="1.25.40.10">
    <property type="entry name" value="Tetratricopeptide repeat domain"/>
    <property type="match status" value="1"/>
</dbReference>
<dbReference type="Pfam" id="PF00515">
    <property type="entry name" value="TPR_1"/>
    <property type="match status" value="1"/>
</dbReference>
<keyword evidence="11" id="KW-1185">Reference proteome</keyword>
<comment type="subcellular location">
    <subcellularLocation>
        <location evidence="1">Cytoplasm</location>
    </subcellularLocation>
</comment>
<feature type="compositionally biased region" description="Basic and acidic residues" evidence="8">
    <location>
        <begin position="356"/>
        <end position="383"/>
    </location>
</feature>
<feature type="compositionally biased region" description="Polar residues" evidence="8">
    <location>
        <begin position="335"/>
        <end position="350"/>
    </location>
</feature>
<keyword evidence="5" id="KW-0677">Repeat</keyword>
<protein>
    <recommendedName>
        <fullName evidence="9">PB1 domain-containing protein</fullName>
    </recommendedName>
</protein>
<comment type="caution">
    <text evidence="10">The sequence shown here is derived from an EMBL/GenBank/DDBJ whole genome shotgun (WGS) entry which is preliminary data.</text>
</comment>
<dbReference type="Gene3D" id="3.10.20.90">
    <property type="entry name" value="Phosphatidylinositol 3-kinase Catalytic Subunit, Chain A, domain 1"/>
    <property type="match status" value="1"/>
</dbReference>
<keyword evidence="4" id="KW-0963">Cytoplasm</keyword>
<dbReference type="SMART" id="SM00028">
    <property type="entry name" value="TPR"/>
    <property type="match status" value="3"/>
</dbReference>
<evidence type="ECO:0000256" key="5">
    <source>
        <dbReference type="ARBA" id="ARBA00022737"/>
    </source>
</evidence>
<dbReference type="Proteomes" id="UP000664169">
    <property type="component" value="Unassembled WGS sequence"/>
</dbReference>
<feature type="compositionally biased region" description="Polar residues" evidence="8">
    <location>
        <begin position="241"/>
        <end position="259"/>
    </location>
</feature>
<comment type="similarity">
    <text evidence="2">Belongs to the NCF2/NOXA1 family.</text>
</comment>
<dbReference type="InterPro" id="IPR000270">
    <property type="entry name" value="PB1_dom"/>
</dbReference>
<evidence type="ECO:0000256" key="3">
    <source>
        <dbReference type="ARBA" id="ARBA00022443"/>
    </source>
</evidence>
<dbReference type="OrthoDB" id="9450131at2759"/>
<dbReference type="PANTHER" id="PTHR15175">
    <property type="entry name" value="NEUTROPHIL CYTOSOLIC FACTOR 2, NEUTROPHIL NADPH OXIDASE FACTOR 2"/>
    <property type="match status" value="1"/>
</dbReference>
<dbReference type="SUPFAM" id="SSF48452">
    <property type="entry name" value="TPR-like"/>
    <property type="match status" value="1"/>
</dbReference>
<evidence type="ECO:0000256" key="4">
    <source>
        <dbReference type="ARBA" id="ARBA00022490"/>
    </source>
</evidence>
<evidence type="ECO:0000256" key="1">
    <source>
        <dbReference type="ARBA" id="ARBA00004496"/>
    </source>
</evidence>
<feature type="compositionally biased region" description="Polar residues" evidence="8">
    <location>
        <begin position="388"/>
        <end position="411"/>
    </location>
</feature>
<dbReference type="AlphaFoldDB" id="A0A8H3F7T1"/>
<dbReference type="InterPro" id="IPR019734">
    <property type="entry name" value="TPR_rpt"/>
</dbReference>
<dbReference type="PROSITE" id="PS50005">
    <property type="entry name" value="TPR"/>
    <property type="match status" value="1"/>
</dbReference>
<feature type="domain" description="PB1" evidence="9">
    <location>
        <begin position="465"/>
        <end position="551"/>
    </location>
</feature>
<evidence type="ECO:0000256" key="6">
    <source>
        <dbReference type="ARBA" id="ARBA00022803"/>
    </source>
</evidence>
<dbReference type="SUPFAM" id="SSF54277">
    <property type="entry name" value="CAD &amp; PB1 domains"/>
    <property type="match status" value="1"/>
</dbReference>
<evidence type="ECO:0000313" key="11">
    <source>
        <dbReference type="Proteomes" id="UP000664169"/>
    </source>
</evidence>
<dbReference type="Pfam" id="PF00564">
    <property type="entry name" value="PB1"/>
    <property type="match status" value="1"/>
</dbReference>
<dbReference type="EMBL" id="CAJPDQ010000016">
    <property type="protein sequence ID" value="CAF9920951.1"/>
    <property type="molecule type" value="Genomic_DNA"/>
</dbReference>
<sequence>MSLKQEIETWVEALAKYDSNEFEESLKVFDQISDTSKILFNCGVIHATLGEHDKAVECYQRAVRLDQYLAVAYFQQGVSNFLVGDFEEALANFNDTLLYLRGNTYIDYEQLGLKFKLYSCEVLFNRGLCYIYLQQKQAGMGDLSYAAKEKVTADHDVIDEAIREEAEGYTVFSIPVGVVYRPNSSKVKNLKSKDYLGKARLIAAADKTNMFTGFAGAEKSMQIMPDTSKDDRPAQSVSYAASNLVRQDLVSRSRQQSEPPINRNAFPPTPPPEGEIPRGGGGLTNRAHSVRDGTGAGRRLPPLRTNTVRQAPPIEEDVISPLGREMNSAPPLTNRLGSLRTSSENRSPGQRFSPARSDRGRQYEDAPPKRHQLRDSPDDRYGEEPYNLYQSTIFANPYTSNNGPNRTQSARDQPPRRQQGYSPDMDRDSGGSSLDDFEMLNDGGAVSRNVSRGASRTRRPVDIRTVRVKMHHGEESRYLMVSTNIMWDEFQDRAREKLGLKSRFRVKMKDEGDLITVGDADDWDMAVQTSKRQARKEGDDMARLQVWIHEV</sequence>
<keyword evidence="3" id="KW-0728">SH3 domain</keyword>
<dbReference type="InterPro" id="IPR053793">
    <property type="entry name" value="PB1-like"/>
</dbReference>
<dbReference type="PANTHER" id="PTHR15175:SF0">
    <property type="entry name" value="SH3 DOMAIN-CONTAINING PROTEIN C23A1.17"/>
    <property type="match status" value="1"/>
</dbReference>
<dbReference type="FunFam" id="1.25.40.10:FF:000017">
    <property type="entry name" value="NADPH oxidase regulator NoxR"/>
    <property type="match status" value="1"/>
</dbReference>
<keyword evidence="6 7" id="KW-0802">TPR repeat</keyword>